<evidence type="ECO:0000313" key="2">
    <source>
        <dbReference type="EMBL" id="KKQ66889.1"/>
    </source>
</evidence>
<proteinExistence type="predicted"/>
<dbReference type="Proteomes" id="UP000034235">
    <property type="component" value="Unassembled WGS sequence"/>
</dbReference>
<feature type="transmembrane region" description="Helical" evidence="1">
    <location>
        <begin position="344"/>
        <end position="368"/>
    </location>
</feature>
<protein>
    <submittedName>
        <fullName evidence="2">Uncharacterized protein</fullName>
    </submittedName>
</protein>
<evidence type="ECO:0000256" key="1">
    <source>
        <dbReference type="SAM" id="Phobius"/>
    </source>
</evidence>
<name>A0A0G0LZS7_9BACT</name>
<comment type="caution">
    <text evidence="2">The sequence shown here is derived from an EMBL/GenBank/DDBJ whole genome shotgun (WGS) entry which is preliminary data.</text>
</comment>
<keyword evidence="1" id="KW-1133">Transmembrane helix</keyword>
<dbReference type="InterPro" id="IPR043993">
    <property type="entry name" value="T4SS_pilin"/>
</dbReference>
<dbReference type="AlphaFoldDB" id="A0A0G0LZS7"/>
<evidence type="ECO:0000313" key="3">
    <source>
        <dbReference type="Proteomes" id="UP000034235"/>
    </source>
</evidence>
<feature type="transmembrane region" description="Helical" evidence="1">
    <location>
        <begin position="389"/>
        <end position="409"/>
    </location>
</feature>
<dbReference type="PROSITE" id="PS51257">
    <property type="entry name" value="PROKAR_LIPOPROTEIN"/>
    <property type="match status" value="1"/>
</dbReference>
<dbReference type="Pfam" id="PF18895">
    <property type="entry name" value="T4SS_pilin"/>
    <property type="match status" value="1"/>
</dbReference>
<sequence length="421" mass="45296">MPKIILIIALFFSELILISTTPSTTFASACDIKYSPTPLVEHFPPLTDKDPETGSNVDPKTQRINFEVTVSDKSPSQKYRIVFDRGGFSISLNDTVRKPVYVDNLTPDSSGILKTASGDLPYLQYNSSTQASLFSPGTHTVAIERVGVENQVYCQGNYAIQSDKENALLACDLTIKPATPTESDEITVDGTITVNKNTKLASTAYLNLKGVSIDLQGTVIFQRVRSDGLFQKKNDQIQTVNFGKLPAGEYRLVFRNASDSVFKDTNCSYNIKVAPYGQQGSITQVSTPQKPTITQDYGQGNQSSNNCKDGNNCTKASGISCDPGTGNETGILTAIGCIPTQPSALIAAFLRFSASVGGGIALLLMIFGGFRMITSQGNPETVKKGQDQFSSAVIGLLFIIFSVLLLQFIGVDILSLPGFGK</sequence>
<organism evidence="2 3">
    <name type="scientific">Candidatus Daviesbacteria bacterium GW2011_GWA2_38_24</name>
    <dbReference type="NCBI Taxonomy" id="1618422"/>
    <lineage>
        <taxon>Bacteria</taxon>
        <taxon>Candidatus Daviesiibacteriota</taxon>
    </lineage>
</organism>
<gene>
    <name evidence="2" type="ORF">US86_C0002G0006</name>
</gene>
<keyword evidence="1" id="KW-0472">Membrane</keyword>
<accession>A0A0G0LZS7</accession>
<keyword evidence="1" id="KW-0812">Transmembrane</keyword>
<reference evidence="2 3" key="1">
    <citation type="journal article" date="2015" name="Nature">
        <title>rRNA introns, odd ribosomes, and small enigmatic genomes across a large radiation of phyla.</title>
        <authorList>
            <person name="Brown C.T."/>
            <person name="Hug L.A."/>
            <person name="Thomas B.C."/>
            <person name="Sharon I."/>
            <person name="Castelle C.J."/>
            <person name="Singh A."/>
            <person name="Wilkins M.J."/>
            <person name="Williams K.H."/>
            <person name="Banfield J.F."/>
        </authorList>
    </citation>
    <scope>NUCLEOTIDE SEQUENCE [LARGE SCALE GENOMIC DNA]</scope>
</reference>
<dbReference type="EMBL" id="LBUP01000002">
    <property type="protein sequence ID" value="KKQ66889.1"/>
    <property type="molecule type" value="Genomic_DNA"/>
</dbReference>